<feature type="region of interest" description="Disordered" evidence="5">
    <location>
        <begin position="525"/>
        <end position="545"/>
    </location>
</feature>
<dbReference type="Proteomes" id="UP000403266">
    <property type="component" value="Unassembled WGS sequence"/>
</dbReference>
<keyword evidence="3" id="KW-0238">DNA-binding</keyword>
<evidence type="ECO:0000256" key="1">
    <source>
        <dbReference type="ARBA" id="ARBA00008857"/>
    </source>
</evidence>
<proteinExistence type="inferred from homology"/>
<dbReference type="InterPro" id="IPR046668">
    <property type="entry name" value="DUF6538"/>
</dbReference>
<reference evidence="7 8" key="1">
    <citation type="journal article" date="2019" name="Syst. Appl. Microbiol.">
        <title>Microvirga tunisiensis sp. nov., a root nodule symbiotic bacterium isolated from Lupinus micranthus and L. luteus grown in Northern Tunisia.</title>
        <authorList>
            <person name="Msaddak A."/>
            <person name="Rejili M."/>
            <person name="Duran D."/>
            <person name="Mars M."/>
            <person name="Palacios J.M."/>
            <person name="Ruiz-Argueso T."/>
            <person name="Rey L."/>
            <person name="Imperial J."/>
        </authorList>
    </citation>
    <scope>NUCLEOTIDE SEQUENCE [LARGE SCALE GENOMIC DNA]</scope>
    <source>
        <strain evidence="7 8">Lmie10</strain>
    </source>
</reference>
<dbReference type="InterPro" id="IPR002104">
    <property type="entry name" value="Integrase_catalytic"/>
</dbReference>
<evidence type="ECO:0000256" key="4">
    <source>
        <dbReference type="ARBA" id="ARBA00023172"/>
    </source>
</evidence>
<dbReference type="InterPro" id="IPR013762">
    <property type="entry name" value="Integrase-like_cat_sf"/>
</dbReference>
<dbReference type="GO" id="GO:0015074">
    <property type="term" value="P:DNA integration"/>
    <property type="evidence" value="ECO:0007669"/>
    <property type="project" value="UniProtKB-KW"/>
</dbReference>
<evidence type="ECO:0000256" key="2">
    <source>
        <dbReference type="ARBA" id="ARBA00022908"/>
    </source>
</evidence>
<dbReference type="InterPro" id="IPR010998">
    <property type="entry name" value="Integrase_recombinase_N"/>
</dbReference>
<dbReference type="GO" id="GO:0006310">
    <property type="term" value="P:DNA recombination"/>
    <property type="evidence" value="ECO:0007669"/>
    <property type="project" value="UniProtKB-KW"/>
</dbReference>
<evidence type="ECO:0000313" key="8">
    <source>
        <dbReference type="Proteomes" id="UP000403266"/>
    </source>
</evidence>
<organism evidence="7 8">
    <name type="scientific">Microvirga tunisiensis</name>
    <dbReference type="NCBI Taxonomy" id="2108360"/>
    <lineage>
        <taxon>Bacteria</taxon>
        <taxon>Pseudomonadati</taxon>
        <taxon>Pseudomonadota</taxon>
        <taxon>Alphaproteobacteria</taxon>
        <taxon>Hyphomicrobiales</taxon>
        <taxon>Methylobacteriaceae</taxon>
        <taxon>Microvirga</taxon>
    </lineage>
</organism>
<dbReference type="Gene3D" id="1.10.443.10">
    <property type="entry name" value="Intergrase catalytic core"/>
    <property type="match status" value="1"/>
</dbReference>
<dbReference type="Gene3D" id="1.10.150.130">
    <property type="match status" value="1"/>
</dbReference>
<protein>
    <submittedName>
        <fullName evidence="7">Site-specific integrase</fullName>
    </submittedName>
</protein>
<dbReference type="CDD" id="cd01184">
    <property type="entry name" value="INT_C_like_1"/>
    <property type="match status" value="1"/>
</dbReference>
<dbReference type="AlphaFoldDB" id="A0A5N7MD85"/>
<dbReference type="InterPro" id="IPR050090">
    <property type="entry name" value="Tyrosine_recombinase_XerCD"/>
</dbReference>
<keyword evidence="8" id="KW-1185">Reference proteome</keyword>
<evidence type="ECO:0000256" key="5">
    <source>
        <dbReference type="SAM" id="MobiDB-lite"/>
    </source>
</evidence>
<evidence type="ECO:0000256" key="3">
    <source>
        <dbReference type="ARBA" id="ARBA00023125"/>
    </source>
</evidence>
<comment type="caution">
    <text evidence="7">The sequence shown here is derived from an EMBL/GenBank/DDBJ whole genome shotgun (WGS) entry which is preliminary data.</text>
</comment>
<dbReference type="EMBL" id="VOSK01000009">
    <property type="protein sequence ID" value="MPR24628.1"/>
    <property type="molecule type" value="Genomic_DNA"/>
</dbReference>
<dbReference type="Pfam" id="PF20172">
    <property type="entry name" value="DUF6538"/>
    <property type="match status" value="1"/>
</dbReference>
<gene>
    <name evidence="7" type="ORF">FS320_05130</name>
</gene>
<dbReference type="OrthoDB" id="9784724at2"/>
<dbReference type="PROSITE" id="PS51898">
    <property type="entry name" value="TYR_RECOMBINASE"/>
    <property type="match status" value="1"/>
</dbReference>
<dbReference type="GO" id="GO:0003677">
    <property type="term" value="F:DNA binding"/>
    <property type="evidence" value="ECO:0007669"/>
    <property type="project" value="UniProtKB-KW"/>
</dbReference>
<comment type="similarity">
    <text evidence="1">Belongs to the 'phage' integrase family.</text>
</comment>
<dbReference type="SUPFAM" id="SSF56349">
    <property type="entry name" value="DNA breaking-rejoining enzymes"/>
    <property type="match status" value="1"/>
</dbReference>
<dbReference type="PANTHER" id="PTHR30349">
    <property type="entry name" value="PHAGE INTEGRASE-RELATED"/>
    <property type="match status" value="1"/>
</dbReference>
<evidence type="ECO:0000313" key="7">
    <source>
        <dbReference type="EMBL" id="MPR24628.1"/>
    </source>
</evidence>
<dbReference type="PANTHER" id="PTHR30349:SF41">
    <property type="entry name" value="INTEGRASE_RECOMBINASE PROTEIN MJ0367-RELATED"/>
    <property type="match status" value="1"/>
</dbReference>
<accession>A0A5N7MD85</accession>
<dbReference type="InterPro" id="IPR011010">
    <property type="entry name" value="DNA_brk_join_enz"/>
</dbReference>
<keyword evidence="2" id="KW-0229">DNA integration</keyword>
<dbReference type="Pfam" id="PF00589">
    <property type="entry name" value="Phage_integrase"/>
    <property type="match status" value="1"/>
</dbReference>
<feature type="domain" description="Tyr recombinase" evidence="6">
    <location>
        <begin position="356"/>
        <end position="553"/>
    </location>
</feature>
<sequence>MARRPEHLQLRGSIYWLRVRVPDEIRPIIGKLEVRRSLKTSDAAEAKRRVRIERLKVEAEFDDARIKLARSNEAAGNSRAIDLTDEQVWTLATRWFVAAEKKNASRQLDPDETLIHEEDLGFIEDWEVVSASVHEQVRTLLSEVGIPDPAEQGIISPWRAKLARVLHEATIESERRLINRSSRTALYPLDHRFTNLSAVTAVNPVSISAVTLSDLIQRYDRDPTRPRPSPKTKLKQEAQHRLFKEVIGAKTLVTAIDREKARKLLDTVKALPSNATKRFPKKTTGEVLRLAEARGLKPMSVTTANSYMSAFVSLMDFAVKEHLIEKNPATGLRLAGDGLRRKDRRLPFTSSDLACIFAAPLYTGCLDDERGYACPGPDRPRRGRFWVPLISLYSGMRLNEACQLSEDDIVVEDGTDIILIRSDEDGLKRVKTHAGHRFVPVHPELRRIGFLEYVAKIRADHPPKARLFPELTVASTGYISDNFSKWFAHFLDKVGIQEGRKNFHSFRHTFRDALRNAEVPQDRVRELGGWSSSSTEDDYGSGTRPSMLAKDIAKVGYDGLDLRHLYPSSET</sequence>
<evidence type="ECO:0000259" key="6">
    <source>
        <dbReference type="PROSITE" id="PS51898"/>
    </source>
</evidence>
<name>A0A5N7MD85_9HYPH</name>
<keyword evidence="4" id="KW-0233">DNA recombination</keyword>